<keyword evidence="2" id="KW-1185">Reference proteome</keyword>
<organism evidence="1 2">
    <name type="scientific">Caballeronia fortuita</name>
    <dbReference type="NCBI Taxonomy" id="1777138"/>
    <lineage>
        <taxon>Bacteria</taxon>
        <taxon>Pseudomonadati</taxon>
        <taxon>Pseudomonadota</taxon>
        <taxon>Betaproteobacteria</taxon>
        <taxon>Burkholderiales</taxon>
        <taxon>Burkholderiaceae</taxon>
        <taxon>Caballeronia</taxon>
    </lineage>
</organism>
<gene>
    <name evidence="1" type="ORF">AWB77_03842</name>
</gene>
<dbReference type="OrthoDB" id="5956333at2"/>
<reference evidence="1" key="1">
    <citation type="submission" date="2016-01" db="EMBL/GenBank/DDBJ databases">
        <authorList>
            <person name="Peeters C."/>
        </authorList>
    </citation>
    <scope>NUCLEOTIDE SEQUENCE</scope>
    <source>
        <strain evidence="1">LMG 29320</strain>
    </source>
</reference>
<protein>
    <submittedName>
        <fullName evidence="1">Uncharacterized protein</fullName>
    </submittedName>
</protein>
<sequence length="78" mass="8455">MTTPSDRTRAVLDTRWFLQTLAKDEQISIAGLVSSVAIGLLRHYPTDTEMAVSATAAPTIWSAPVKKPPDETAVARQC</sequence>
<name>A0A158C9T7_9BURK</name>
<dbReference type="Proteomes" id="UP000054903">
    <property type="component" value="Unassembled WGS sequence"/>
</dbReference>
<dbReference type="EMBL" id="FCNX02000009">
    <property type="protein sequence ID" value="SAK79113.1"/>
    <property type="molecule type" value="Genomic_DNA"/>
</dbReference>
<proteinExistence type="predicted"/>
<dbReference type="NCBIfam" id="NF041728">
    <property type="entry name" value="BPSL0761_fam"/>
    <property type="match status" value="1"/>
</dbReference>
<dbReference type="AlphaFoldDB" id="A0A158C9T7"/>
<accession>A0A158C9T7</accession>
<evidence type="ECO:0000313" key="2">
    <source>
        <dbReference type="Proteomes" id="UP000054903"/>
    </source>
</evidence>
<comment type="caution">
    <text evidence="1">The sequence shown here is derived from an EMBL/GenBank/DDBJ whole genome shotgun (WGS) entry which is preliminary data.</text>
</comment>
<evidence type="ECO:0000313" key="1">
    <source>
        <dbReference type="EMBL" id="SAK79113.1"/>
    </source>
</evidence>
<dbReference type="InterPro" id="IPR049723">
    <property type="entry name" value="BPSL0761-like"/>
</dbReference>